<feature type="domain" description="Pyrroline-5-carboxylate reductase catalytic N-terminal" evidence="13">
    <location>
        <begin position="9"/>
        <end position="103"/>
    </location>
</feature>
<dbReference type="FunFam" id="3.40.50.720:FF:000190">
    <property type="entry name" value="Pyrroline-5-carboxylate reductase"/>
    <property type="match status" value="1"/>
</dbReference>
<dbReference type="HAMAP" id="MF_01925">
    <property type="entry name" value="P5C_reductase"/>
    <property type="match status" value="1"/>
</dbReference>
<dbReference type="PROSITE" id="PS00521">
    <property type="entry name" value="P5CR"/>
    <property type="match status" value="1"/>
</dbReference>
<protein>
    <recommendedName>
        <fullName evidence="9 10">Pyrroline-5-carboxylate reductase</fullName>
        <shortName evidence="9">P5C reductase</shortName>
        <shortName evidence="9">P5CR</shortName>
        <ecNumber evidence="9 10">1.5.1.2</ecNumber>
    </recommendedName>
    <alternativeName>
        <fullName evidence="9">PCA reductase</fullName>
    </alternativeName>
</protein>
<dbReference type="PIRSF" id="PIRSF000193">
    <property type="entry name" value="Pyrrol-5-carb_rd"/>
    <property type="match status" value="1"/>
</dbReference>
<evidence type="ECO:0000256" key="8">
    <source>
        <dbReference type="ARBA" id="ARBA00058118"/>
    </source>
</evidence>
<dbReference type="InterPro" id="IPR008927">
    <property type="entry name" value="6-PGluconate_DH-like_C_sf"/>
</dbReference>
<proteinExistence type="inferred from homology"/>
<dbReference type="FunFam" id="1.10.3730.10:FF:000001">
    <property type="entry name" value="Pyrroline-5-carboxylate reductase"/>
    <property type="match status" value="1"/>
</dbReference>
<feature type="domain" description="Pyrroline-5-carboxylate reductase dimerisation" evidence="14">
    <location>
        <begin position="167"/>
        <end position="271"/>
    </location>
</feature>
<evidence type="ECO:0000256" key="2">
    <source>
        <dbReference type="ARBA" id="ARBA00005525"/>
    </source>
</evidence>
<evidence type="ECO:0000256" key="6">
    <source>
        <dbReference type="ARBA" id="ARBA00022857"/>
    </source>
</evidence>
<evidence type="ECO:0000256" key="11">
    <source>
        <dbReference type="PIRSR" id="PIRSR000193-1"/>
    </source>
</evidence>
<keyword evidence="7 9" id="KW-0560">Oxidoreductase</keyword>
<reference evidence="15" key="1">
    <citation type="submission" date="2021-02" db="EMBL/GenBank/DDBJ databases">
        <title>Genome-Resolved Metagenomics of a Microbial Community Performing Photosynthetic Biological Nutrient Removal.</title>
        <authorList>
            <person name="Mcdaniel E.A."/>
        </authorList>
    </citation>
    <scope>NUCLEOTIDE SEQUENCE</scope>
    <source>
        <strain evidence="15">UWPOB_OBS1</strain>
    </source>
</reference>
<dbReference type="GO" id="GO:0005737">
    <property type="term" value="C:cytoplasm"/>
    <property type="evidence" value="ECO:0007669"/>
    <property type="project" value="UniProtKB-SubCell"/>
</dbReference>
<comment type="function">
    <text evidence="8 9">Catalyzes the reduction of 1-pyrroline-5-carboxylate (PCA) to L-proline.</text>
</comment>
<evidence type="ECO:0000313" key="16">
    <source>
        <dbReference type="Proteomes" id="UP000664277"/>
    </source>
</evidence>
<evidence type="ECO:0000259" key="13">
    <source>
        <dbReference type="Pfam" id="PF03807"/>
    </source>
</evidence>
<feature type="binding site" evidence="11">
    <location>
        <begin position="13"/>
        <end position="18"/>
    </location>
    <ligand>
        <name>NADP(+)</name>
        <dbReference type="ChEBI" id="CHEBI:58349"/>
    </ligand>
</feature>
<dbReference type="PANTHER" id="PTHR11645:SF0">
    <property type="entry name" value="PYRROLINE-5-CARBOXYLATE REDUCTASE 3"/>
    <property type="match status" value="1"/>
</dbReference>
<dbReference type="EMBL" id="JAFLCK010000007">
    <property type="protein sequence ID" value="MBN8660081.1"/>
    <property type="molecule type" value="Genomic_DNA"/>
</dbReference>
<dbReference type="AlphaFoldDB" id="A0A8J7TLL9"/>
<dbReference type="EC" id="1.5.1.2" evidence="9 10"/>
<dbReference type="Proteomes" id="UP000664277">
    <property type="component" value="Unassembled WGS sequence"/>
</dbReference>
<feature type="binding site" evidence="11">
    <location>
        <begin position="75"/>
        <end position="78"/>
    </location>
    <ligand>
        <name>NADP(+)</name>
        <dbReference type="ChEBI" id="CHEBI:58349"/>
    </ligand>
</feature>
<keyword evidence="3 9" id="KW-0963">Cytoplasm</keyword>
<dbReference type="SUPFAM" id="SSF48179">
    <property type="entry name" value="6-phosphogluconate dehydrogenase C-terminal domain-like"/>
    <property type="match status" value="1"/>
</dbReference>
<evidence type="ECO:0000256" key="3">
    <source>
        <dbReference type="ARBA" id="ARBA00022490"/>
    </source>
</evidence>
<evidence type="ECO:0000259" key="14">
    <source>
        <dbReference type="Pfam" id="PF14748"/>
    </source>
</evidence>
<dbReference type="PANTHER" id="PTHR11645">
    <property type="entry name" value="PYRROLINE-5-CARBOXYLATE REDUCTASE"/>
    <property type="match status" value="1"/>
</dbReference>
<keyword evidence="6 9" id="KW-0521">NADP</keyword>
<comment type="caution">
    <text evidence="15">The sequence shown here is derived from an EMBL/GenBank/DDBJ whole genome shotgun (WGS) entry which is preliminary data.</text>
</comment>
<comment type="subcellular location">
    <subcellularLocation>
        <location evidence="1 9">Cytoplasm</location>
    </subcellularLocation>
</comment>
<dbReference type="Gene3D" id="1.10.3730.10">
    <property type="entry name" value="ProC C-terminal domain-like"/>
    <property type="match status" value="1"/>
</dbReference>
<organism evidence="15 16">
    <name type="scientific">Candidatus Obscuribacter phosphatis</name>
    <dbReference type="NCBI Taxonomy" id="1906157"/>
    <lineage>
        <taxon>Bacteria</taxon>
        <taxon>Bacillati</taxon>
        <taxon>Candidatus Melainabacteria</taxon>
        <taxon>Candidatus Obscuribacterales</taxon>
        <taxon>Candidatus Obscuribacteraceae</taxon>
        <taxon>Candidatus Obscuribacter</taxon>
    </lineage>
</organism>
<dbReference type="InterPro" id="IPR000304">
    <property type="entry name" value="Pyrroline-COOH_reductase"/>
</dbReference>
<name>A0A8J7TLL9_9BACT</name>
<dbReference type="GO" id="GO:0004735">
    <property type="term" value="F:pyrroline-5-carboxylate reductase activity"/>
    <property type="evidence" value="ECO:0007669"/>
    <property type="project" value="UniProtKB-UniRule"/>
</dbReference>
<comment type="pathway">
    <text evidence="9 12">Amino-acid biosynthesis; L-proline biosynthesis; L-proline from L-glutamate 5-semialdehyde: step 1/1.</text>
</comment>
<dbReference type="Gene3D" id="3.40.50.720">
    <property type="entry name" value="NAD(P)-binding Rossmann-like Domain"/>
    <property type="match status" value="1"/>
</dbReference>
<evidence type="ECO:0000256" key="4">
    <source>
        <dbReference type="ARBA" id="ARBA00022605"/>
    </source>
</evidence>
<evidence type="ECO:0000256" key="9">
    <source>
        <dbReference type="HAMAP-Rule" id="MF_01925"/>
    </source>
</evidence>
<comment type="catalytic activity">
    <reaction evidence="9">
        <text>L-proline + NAD(+) = (S)-1-pyrroline-5-carboxylate + NADH + 2 H(+)</text>
        <dbReference type="Rhea" id="RHEA:14105"/>
        <dbReference type="ChEBI" id="CHEBI:15378"/>
        <dbReference type="ChEBI" id="CHEBI:17388"/>
        <dbReference type="ChEBI" id="CHEBI:57540"/>
        <dbReference type="ChEBI" id="CHEBI:57945"/>
        <dbReference type="ChEBI" id="CHEBI:60039"/>
        <dbReference type="EC" id="1.5.1.2"/>
    </reaction>
</comment>
<dbReference type="GO" id="GO:0055129">
    <property type="term" value="P:L-proline biosynthetic process"/>
    <property type="evidence" value="ECO:0007669"/>
    <property type="project" value="UniProtKB-UniRule"/>
</dbReference>
<dbReference type="InterPro" id="IPR053790">
    <property type="entry name" value="P5CR-like_CS"/>
</dbReference>
<dbReference type="UniPathway" id="UPA00098">
    <property type="reaction ID" value="UER00361"/>
</dbReference>
<dbReference type="SUPFAM" id="SSF51735">
    <property type="entry name" value="NAD(P)-binding Rossmann-fold domains"/>
    <property type="match status" value="1"/>
</dbReference>
<dbReference type="NCBIfam" id="TIGR00112">
    <property type="entry name" value="proC"/>
    <property type="match status" value="1"/>
</dbReference>
<evidence type="ECO:0000256" key="10">
    <source>
        <dbReference type="NCBIfam" id="TIGR00112"/>
    </source>
</evidence>
<evidence type="ECO:0000256" key="12">
    <source>
        <dbReference type="RuleBase" id="RU003903"/>
    </source>
</evidence>
<evidence type="ECO:0000256" key="1">
    <source>
        <dbReference type="ARBA" id="ARBA00004496"/>
    </source>
</evidence>
<evidence type="ECO:0000256" key="7">
    <source>
        <dbReference type="ARBA" id="ARBA00023002"/>
    </source>
</evidence>
<dbReference type="InterPro" id="IPR028939">
    <property type="entry name" value="P5C_Rdtase_cat_N"/>
</dbReference>
<accession>A0A8J7TLL9</accession>
<evidence type="ECO:0000256" key="5">
    <source>
        <dbReference type="ARBA" id="ARBA00022650"/>
    </source>
</evidence>
<dbReference type="InterPro" id="IPR029036">
    <property type="entry name" value="P5CR_dimer"/>
</dbReference>
<dbReference type="Pfam" id="PF03807">
    <property type="entry name" value="F420_oxidored"/>
    <property type="match status" value="1"/>
</dbReference>
<comment type="catalytic activity">
    <reaction evidence="9 12">
        <text>L-proline + NADP(+) = (S)-1-pyrroline-5-carboxylate + NADPH + 2 H(+)</text>
        <dbReference type="Rhea" id="RHEA:14109"/>
        <dbReference type="ChEBI" id="CHEBI:15378"/>
        <dbReference type="ChEBI" id="CHEBI:17388"/>
        <dbReference type="ChEBI" id="CHEBI:57783"/>
        <dbReference type="ChEBI" id="CHEBI:58349"/>
        <dbReference type="ChEBI" id="CHEBI:60039"/>
        <dbReference type="EC" id="1.5.1.2"/>
    </reaction>
</comment>
<sequence length="274" mass="29168">MSNMLKGKKLAVIGTGKLGEALISGLLKNGVLQNEDICGTVARETSIKRAKEKLAIEITLDNRACVKDKDIIILAVKPQNMDKVLKELAETITENQLVISVAASVSTAFVQERLKGKVAVVRAMPNTPSVMRAGMTGLCGGAHSSQNDLDMAEAIFKCVGETVFVEEHLMDAVTALSASGPAYLYVVIESLAEAGVKLGIPRETSTLLAAQTMYGAARMVLESKAHPALLKDTVTTPAGCTIDGLMELEEGKLRVTLIKAVVKAAERAKELVHR</sequence>
<dbReference type="InterPro" id="IPR036291">
    <property type="entry name" value="NAD(P)-bd_dom_sf"/>
</dbReference>
<comment type="similarity">
    <text evidence="2 9 12">Belongs to the pyrroline-5-carboxylate reductase family.</text>
</comment>
<keyword evidence="5 9" id="KW-0641">Proline biosynthesis</keyword>
<dbReference type="Pfam" id="PF14748">
    <property type="entry name" value="P5CR_dimer"/>
    <property type="match status" value="1"/>
</dbReference>
<evidence type="ECO:0000313" key="15">
    <source>
        <dbReference type="EMBL" id="MBN8660081.1"/>
    </source>
</evidence>
<keyword evidence="4 9" id="KW-0028">Amino-acid biosynthesis</keyword>
<feature type="binding site" evidence="11">
    <location>
        <position position="62"/>
    </location>
    <ligand>
        <name>NADPH</name>
        <dbReference type="ChEBI" id="CHEBI:57783"/>
    </ligand>
</feature>
<gene>
    <name evidence="9 15" type="primary">proC</name>
    <name evidence="15" type="ORF">J0M35_06930</name>
</gene>